<reference evidence="2 3" key="1">
    <citation type="submission" date="2020-08" db="EMBL/GenBank/DDBJ databases">
        <title>Genomic Encyclopedia of Type Strains, Phase IV (KMG-IV): sequencing the most valuable type-strain genomes for metagenomic binning, comparative biology and taxonomic classification.</title>
        <authorList>
            <person name="Goeker M."/>
        </authorList>
    </citation>
    <scope>NUCLEOTIDE SEQUENCE [LARGE SCALE GENOMIC DNA]</scope>
    <source>
        <strain evidence="2 3">DSM 27568</strain>
    </source>
</reference>
<feature type="domain" description="Glycosyltransferase subfamily 4-like N-terminal" evidence="1">
    <location>
        <begin position="16"/>
        <end position="176"/>
    </location>
</feature>
<accession>A0A7W6BX80</accession>
<dbReference type="Pfam" id="PF13439">
    <property type="entry name" value="Glyco_transf_4"/>
    <property type="match status" value="1"/>
</dbReference>
<dbReference type="CDD" id="cd03811">
    <property type="entry name" value="GT4_GT28_WabH-like"/>
    <property type="match status" value="1"/>
</dbReference>
<proteinExistence type="predicted"/>
<name>A0A7W6BX80_9SPHN</name>
<evidence type="ECO:0000259" key="1">
    <source>
        <dbReference type="Pfam" id="PF13439"/>
    </source>
</evidence>
<dbReference type="EMBL" id="JACIDY010000002">
    <property type="protein sequence ID" value="MBB3939608.1"/>
    <property type="molecule type" value="Genomic_DNA"/>
</dbReference>
<dbReference type="Pfam" id="PF13692">
    <property type="entry name" value="Glyco_trans_1_4"/>
    <property type="match status" value="1"/>
</dbReference>
<dbReference type="InterPro" id="IPR028098">
    <property type="entry name" value="Glyco_trans_4-like_N"/>
</dbReference>
<keyword evidence="2" id="KW-0808">Transferase</keyword>
<evidence type="ECO:0000313" key="2">
    <source>
        <dbReference type="EMBL" id="MBB3939608.1"/>
    </source>
</evidence>
<dbReference type="PANTHER" id="PTHR12526">
    <property type="entry name" value="GLYCOSYLTRANSFERASE"/>
    <property type="match status" value="1"/>
</dbReference>
<dbReference type="SUPFAM" id="SSF53756">
    <property type="entry name" value="UDP-Glycosyltransferase/glycogen phosphorylase"/>
    <property type="match status" value="1"/>
</dbReference>
<sequence>MEQPLSILMPIHSFEPGGVERVGLNLARSWHEAGHKVVVLLGRDEGADRANAPRLHYERRHTRMRTGPFESLWLTWCLLLYLRRHRPDVIFCAGNTYAVVCAVARLFYGPQCPPIVVKVSNDLERRDKPKLRRAAYHTWLRVQGLMFDRFVAIAAPGRAEIMHHMAVGPHRTAVVPDPALTTRRLRTLMAIPRSEARSMDVRFVAVGRLVPQKNFALLLEAFARGARSGDTLTIVGDGPQRTKLEAQAVHYGIERQVRLIGHVADPDPYLARADCMVLSSDYEGVPAVVIEAIAAGLPVISTDCSASMRELLAGRGVLVPVGDVDGLARWMTDALSLPIATRDTRSYAADFVIEESRDKYIAIMREAIDIARNDLSVFTPSTMRKCHIRGV</sequence>
<organism evidence="2 3">
    <name type="scientific">Novosphingobium fluoreni</name>
    <dbReference type="NCBI Taxonomy" id="1391222"/>
    <lineage>
        <taxon>Bacteria</taxon>
        <taxon>Pseudomonadati</taxon>
        <taxon>Pseudomonadota</taxon>
        <taxon>Alphaproteobacteria</taxon>
        <taxon>Sphingomonadales</taxon>
        <taxon>Sphingomonadaceae</taxon>
        <taxon>Novosphingobium</taxon>
    </lineage>
</organism>
<gene>
    <name evidence="2" type="ORF">GGR39_001248</name>
</gene>
<dbReference type="PANTHER" id="PTHR12526:SF636">
    <property type="entry name" value="BLL3647 PROTEIN"/>
    <property type="match status" value="1"/>
</dbReference>
<keyword evidence="3" id="KW-1185">Reference proteome</keyword>
<dbReference type="Proteomes" id="UP000561459">
    <property type="component" value="Unassembled WGS sequence"/>
</dbReference>
<protein>
    <submittedName>
        <fullName evidence="2">Glycosyltransferase involved in cell wall biosynthesis</fullName>
    </submittedName>
</protein>
<dbReference type="Gene3D" id="3.40.50.2000">
    <property type="entry name" value="Glycogen Phosphorylase B"/>
    <property type="match status" value="2"/>
</dbReference>
<evidence type="ECO:0000313" key="3">
    <source>
        <dbReference type="Proteomes" id="UP000561459"/>
    </source>
</evidence>
<dbReference type="GO" id="GO:0016757">
    <property type="term" value="F:glycosyltransferase activity"/>
    <property type="evidence" value="ECO:0007669"/>
    <property type="project" value="TreeGrafter"/>
</dbReference>
<comment type="caution">
    <text evidence="2">The sequence shown here is derived from an EMBL/GenBank/DDBJ whole genome shotgun (WGS) entry which is preliminary data.</text>
</comment>
<dbReference type="RefSeq" id="WP_183616311.1">
    <property type="nucleotide sequence ID" value="NZ_JACIDY010000002.1"/>
</dbReference>
<dbReference type="AlphaFoldDB" id="A0A7W6BX80"/>